<dbReference type="SUPFAM" id="SSF75625">
    <property type="entry name" value="YebC-like"/>
    <property type="match status" value="1"/>
</dbReference>
<dbReference type="GO" id="GO:0016020">
    <property type="term" value="C:membrane"/>
    <property type="evidence" value="ECO:0007669"/>
    <property type="project" value="UniProtKB-SubCell"/>
</dbReference>
<evidence type="ECO:0000256" key="8">
    <source>
        <dbReference type="SAM" id="MobiDB-lite"/>
    </source>
</evidence>
<reference evidence="11 12" key="1">
    <citation type="submission" date="2019-01" db="EMBL/GenBank/DDBJ databases">
        <title>Draft genome sequence of Psathyrella aberdarensis IHI B618.</title>
        <authorList>
            <person name="Buettner E."/>
            <person name="Kellner H."/>
        </authorList>
    </citation>
    <scope>NUCLEOTIDE SEQUENCE [LARGE SCALE GENOMIC DNA]</scope>
    <source>
        <strain evidence="11 12">IHI B618</strain>
    </source>
</reference>
<feature type="domain" description="STAS" evidence="10">
    <location>
        <begin position="534"/>
        <end position="659"/>
    </location>
</feature>
<feature type="transmembrane region" description="Helical" evidence="9">
    <location>
        <begin position="60"/>
        <end position="82"/>
    </location>
</feature>
<proteinExistence type="inferred from homology"/>
<dbReference type="OrthoDB" id="288203at2759"/>
<dbReference type="Pfam" id="PF00916">
    <property type="entry name" value="Sulfate_transp"/>
    <property type="match status" value="1"/>
</dbReference>
<dbReference type="PROSITE" id="PS50801">
    <property type="entry name" value="STAS"/>
    <property type="match status" value="1"/>
</dbReference>
<dbReference type="InterPro" id="IPR002645">
    <property type="entry name" value="STAS_dom"/>
</dbReference>
<dbReference type="Pfam" id="PF20772">
    <property type="entry name" value="TACO1_YebC_N"/>
    <property type="match status" value="1"/>
</dbReference>
<keyword evidence="3" id="KW-0813">Transport</keyword>
<evidence type="ECO:0000256" key="7">
    <source>
        <dbReference type="ARBA" id="ARBA00054315"/>
    </source>
</evidence>
<dbReference type="GO" id="GO:0008271">
    <property type="term" value="F:secondary active sulfate transmembrane transporter activity"/>
    <property type="evidence" value="ECO:0007669"/>
    <property type="project" value="InterPro"/>
</dbReference>
<dbReference type="PROSITE" id="PS01130">
    <property type="entry name" value="SLC26A"/>
    <property type="match status" value="1"/>
</dbReference>
<comment type="subcellular location">
    <subcellularLocation>
        <location evidence="1">Membrane</location>
        <topology evidence="1">Multi-pass membrane protein</topology>
    </subcellularLocation>
</comment>
<evidence type="ECO:0000313" key="11">
    <source>
        <dbReference type="EMBL" id="RXW24212.1"/>
    </source>
</evidence>
<evidence type="ECO:0000256" key="4">
    <source>
        <dbReference type="ARBA" id="ARBA00022692"/>
    </source>
</evidence>
<evidence type="ECO:0000313" key="12">
    <source>
        <dbReference type="Proteomes" id="UP000290288"/>
    </source>
</evidence>
<dbReference type="Proteomes" id="UP000290288">
    <property type="component" value="Unassembled WGS sequence"/>
</dbReference>
<dbReference type="Pfam" id="PF01740">
    <property type="entry name" value="STAS"/>
    <property type="match status" value="1"/>
</dbReference>
<comment type="function">
    <text evidence="7">High affinity uptake of sulfate into the cell.</text>
</comment>
<dbReference type="InterPro" id="IPR036513">
    <property type="entry name" value="STAS_dom_sf"/>
</dbReference>
<feature type="transmembrane region" description="Helical" evidence="9">
    <location>
        <begin position="228"/>
        <end position="246"/>
    </location>
</feature>
<comment type="similarity">
    <text evidence="2">Belongs to the SLC26A/SulP transporter (TC 2.A.53) family.</text>
</comment>
<evidence type="ECO:0000256" key="2">
    <source>
        <dbReference type="ARBA" id="ARBA00008692"/>
    </source>
</evidence>
<dbReference type="PANTHER" id="PTHR11814">
    <property type="entry name" value="SULFATE TRANSPORTER"/>
    <property type="match status" value="1"/>
</dbReference>
<dbReference type="InterPro" id="IPR049083">
    <property type="entry name" value="TACO1_YebC_N"/>
</dbReference>
<dbReference type="InterPro" id="IPR018045">
    <property type="entry name" value="S04_transporter_CS"/>
</dbReference>
<dbReference type="Gene3D" id="3.30.750.24">
    <property type="entry name" value="STAS domain"/>
    <property type="match status" value="1"/>
</dbReference>
<gene>
    <name evidence="11" type="ORF">EST38_g1666</name>
</gene>
<dbReference type="STRING" id="2316362.A0A4Q2DXM2"/>
<dbReference type="NCBIfam" id="TIGR00815">
    <property type="entry name" value="sulP"/>
    <property type="match status" value="1"/>
</dbReference>
<keyword evidence="5 9" id="KW-1133">Transmembrane helix</keyword>
<dbReference type="CDD" id="cd07042">
    <property type="entry name" value="STAS_SulP_like_sulfate_transporter"/>
    <property type="match status" value="1"/>
</dbReference>
<evidence type="ECO:0000256" key="9">
    <source>
        <dbReference type="SAM" id="Phobius"/>
    </source>
</evidence>
<comment type="caution">
    <text evidence="11">The sequence shown here is derived from an EMBL/GenBank/DDBJ whole genome shotgun (WGS) entry which is preliminary data.</text>
</comment>
<dbReference type="FunFam" id="3.30.750.24:FF:000046">
    <property type="entry name" value="Solute carrier family 26 (Sodium-independent sulfate anion transporter), member 11"/>
    <property type="match status" value="1"/>
</dbReference>
<feature type="transmembrane region" description="Helical" evidence="9">
    <location>
        <begin position="441"/>
        <end position="462"/>
    </location>
</feature>
<dbReference type="Gene3D" id="3.30.70.980">
    <property type="match status" value="1"/>
</dbReference>
<dbReference type="EMBL" id="SDEE01000024">
    <property type="protein sequence ID" value="RXW24212.1"/>
    <property type="molecule type" value="Genomic_DNA"/>
</dbReference>
<feature type="transmembrane region" description="Helical" evidence="9">
    <location>
        <begin position="356"/>
        <end position="375"/>
    </location>
</feature>
<dbReference type="InterPro" id="IPR017856">
    <property type="entry name" value="Integrase-like_N"/>
</dbReference>
<dbReference type="InterPro" id="IPR026564">
    <property type="entry name" value="Transcrip_reg_TACO1-like_dom3"/>
</dbReference>
<dbReference type="GO" id="GO:1902434">
    <property type="term" value="P:sulfate import across plasma membrane"/>
    <property type="evidence" value="ECO:0007669"/>
    <property type="project" value="UniProtKB-ARBA"/>
</dbReference>
<sequence length="984" mass="106937">MSFEPAKRAAKRFVGHPEETVPIIGSTEWTHGIASNPLTKVKAYLLSLFPIVQWLPRYNFGWLSGDLIAGLTVGMVVVPQGMSYAQLAGLGPEYGLYSGFVGVLIYCLFATSKDVSIGPVAVMSLTVAEIIKHVHAHHGDRWENPDIATALAFICGFITLGMGLLRIGWLVEFIPAPAVSGFMTGSAFTIAAGQVPGLMGITGFDTRAATYRVVINTLKGLPRTKLDAAWGLTGLVGLYAIRYICVWGAKKYPRRARLFFFASVMRNAFVIIVLTLASFLYCRDKRRPDGKYPIRILLTVPSGFKHIRQPNVETALLSALAPKMPVATIILLLEHIAISKSFGRLNGYKINPNQELIAIGVTNTIGSVFGAYPATGSFSRSALKSKSGVRTPAAGIITAVVVIVALYGLTAAFFWIPTAGLSAIIIHAVADLVASPSQVYSFWRISPLEFIIWAAAVLITIFSSVENGIYASIAASLALLLIRLAHPRDSFLGKVTVSQENSDSTTSESREVYLPLTKNGITNPHIKVTPPPTGVVIYRMEESILYPNCSLVNDALVDHVKGIYRRGRDMTNVSLADRPWNDYGPRRSGAEDQAENLKKPILHAIVLDLSGVSQIDTTSIQALVDSRIEIEKWADHPIEFHFAPILSPWIHRALVAGGFGVGHSSARIPREVAAVVPYRDGTSFEQPVVSSTDDLESGDLKKNPASETDAYSELEPLVPTNTPFFHIDLSSAVKAAESGQGTIHPRALQLTRADARIRKWSKIKEKKGANDTHKSLLFGTARRDIIVAARAGGSPDPDKNAQLAAIVRKYKEQGIPKDNIERALAKAREGKEKGGGGVVYEALAFGSVGVITTHLAPVKFMFERKGFVQVSLDKNLANFDKAVEELIEAALGADAEDFDQQPDEENPENVSLKFTSAPEALSKVCEAVMTSNISSLRLQTNELVYKPVEANESTEELESQVSDLVADLEADEDILRVWTSLDSR</sequence>
<accession>A0A4Q2DXM2</accession>
<evidence type="ECO:0000259" key="10">
    <source>
        <dbReference type="PROSITE" id="PS50801"/>
    </source>
</evidence>
<keyword evidence="12" id="KW-1185">Reference proteome</keyword>
<protein>
    <recommendedName>
        <fullName evidence="10">STAS domain-containing protein</fullName>
    </recommendedName>
</protein>
<dbReference type="InterPro" id="IPR011547">
    <property type="entry name" value="SLC26A/SulP_dom"/>
</dbReference>
<feature type="transmembrane region" description="Helical" evidence="9">
    <location>
        <begin position="147"/>
        <end position="169"/>
    </location>
</feature>
<dbReference type="Gene3D" id="1.10.10.200">
    <property type="match status" value="1"/>
</dbReference>
<name>A0A4Q2DXM2_9AGAR</name>
<dbReference type="Pfam" id="PF01709">
    <property type="entry name" value="Transcrip_reg"/>
    <property type="match status" value="1"/>
</dbReference>
<feature type="transmembrane region" description="Helical" evidence="9">
    <location>
        <begin position="387"/>
        <end position="407"/>
    </location>
</feature>
<evidence type="ECO:0000256" key="3">
    <source>
        <dbReference type="ARBA" id="ARBA00022448"/>
    </source>
</evidence>
<dbReference type="AlphaFoldDB" id="A0A4Q2DXM2"/>
<feature type="transmembrane region" description="Helical" evidence="9">
    <location>
        <begin position="94"/>
        <end position="111"/>
    </location>
</feature>
<dbReference type="InterPro" id="IPR048300">
    <property type="entry name" value="TACO1_YebC-like_2nd/3rd_dom"/>
</dbReference>
<keyword evidence="6 9" id="KW-0472">Membrane</keyword>
<keyword evidence="4 9" id="KW-0812">Transmembrane</keyword>
<evidence type="ECO:0000256" key="6">
    <source>
        <dbReference type="ARBA" id="ARBA00023136"/>
    </source>
</evidence>
<dbReference type="InterPro" id="IPR029072">
    <property type="entry name" value="YebC-like"/>
</dbReference>
<feature type="region of interest" description="Disordered" evidence="8">
    <location>
        <begin position="685"/>
        <end position="709"/>
    </location>
</feature>
<organism evidence="11 12">
    <name type="scientific">Candolleomyces aberdarensis</name>
    <dbReference type="NCBI Taxonomy" id="2316362"/>
    <lineage>
        <taxon>Eukaryota</taxon>
        <taxon>Fungi</taxon>
        <taxon>Dikarya</taxon>
        <taxon>Basidiomycota</taxon>
        <taxon>Agaricomycotina</taxon>
        <taxon>Agaricomycetes</taxon>
        <taxon>Agaricomycetidae</taxon>
        <taxon>Agaricales</taxon>
        <taxon>Agaricineae</taxon>
        <taxon>Psathyrellaceae</taxon>
        <taxon>Candolleomyces</taxon>
    </lineage>
</organism>
<dbReference type="InterPro" id="IPR001902">
    <property type="entry name" value="SLC26A/SulP_fam"/>
</dbReference>
<evidence type="ECO:0000256" key="5">
    <source>
        <dbReference type="ARBA" id="ARBA00022989"/>
    </source>
</evidence>
<feature type="transmembrane region" description="Helical" evidence="9">
    <location>
        <begin position="258"/>
        <end position="281"/>
    </location>
</feature>
<evidence type="ECO:0000256" key="1">
    <source>
        <dbReference type="ARBA" id="ARBA00004141"/>
    </source>
</evidence>
<feature type="transmembrane region" description="Helical" evidence="9">
    <location>
        <begin position="117"/>
        <end position="135"/>
    </location>
</feature>